<dbReference type="SUPFAM" id="SSF49464">
    <property type="entry name" value="Carboxypeptidase regulatory domain-like"/>
    <property type="match status" value="1"/>
</dbReference>
<accession>I0AP47</accession>
<sequence>MSSRTKYTMKKLLLTLIIASIQIYSQSFSVKGKVIDFHSGSSLSFANIRVEGTTLGTASNANGEFELKLNGGNYKLIASFIGFFSDTVSVNVNSDLTGLIFRLKSTEINLPEVVVKPGENPAIEIIRKAIEKRKQREKNLFSYEFEAFSKGIIRTTEDINSTGSGSINLSIGQSDTTKLKVTGILESHSKGYFLKPDNYKEIILARKQSANFPPSVNTLTGGRLIQNFYSSDINFLGRDLPGPISDNSLNYYYFYIEKTSAINNQKVFQIHVEPDNPSDPGFVGKIFITDSTFDLLKVDLILNRAANIGGIFDTVNILQHFDYYDGTVMPVDYRLFVTANFLGLARLGFELNTILFNYKVNSKIEESFFDKAVITVLSDADKKDSTYWLSTQTIPNTEEEEEAYKRIDSLESIPKGFLDDYSFFDSRLNLNKNFSVSAPIAMYHFNRVEGHSLDFGLFVNDEFDRRFNSTLNLSYGFADKKFKQDFSSNYFLGEYRTVKLGLSAFNKTKILFEESDNYGELFSTLSTLLYKDDFRDYYYTNGFSISAEGEIFPILKGRISFSNRTDKSAFNNSDFSFFYKDKSYKQNLPVCEGKTNAVKVGFDIDFRSYIEDGFFRRRTSLGRTYTLLSMDVTLSDKNFLSSDFDYLKYEFLSRTFFRSFNSTTATVKIYGTYSNGSVPYQDLYAVPGNISTFSSPLTFRTLELNQILGDRVLTLNAEYNFRDELFRLLNIPVIKKLEILLTVFFNAAYGDIGSKSKEILTNPVQTFKHPFYEIGFSIGQGLLPLSVDFGWKLNYRNGNNFRISLSSVLFNL</sequence>
<dbReference type="STRING" id="945713.IALB_3051"/>
<dbReference type="KEGG" id="ial:IALB_3051"/>
<dbReference type="InterPro" id="IPR043741">
    <property type="entry name" value="DUF5686"/>
</dbReference>
<evidence type="ECO:0000313" key="1">
    <source>
        <dbReference type="EMBL" id="AFH50754.1"/>
    </source>
</evidence>
<organism evidence="1 2">
    <name type="scientific">Ignavibacterium album (strain DSM 19864 / JCM 16511 / NBRC 101810 / Mat9-16)</name>
    <dbReference type="NCBI Taxonomy" id="945713"/>
    <lineage>
        <taxon>Bacteria</taxon>
        <taxon>Pseudomonadati</taxon>
        <taxon>Ignavibacteriota</taxon>
        <taxon>Ignavibacteria</taxon>
        <taxon>Ignavibacteriales</taxon>
        <taxon>Ignavibacteriaceae</taxon>
        <taxon>Ignavibacterium</taxon>
    </lineage>
</organism>
<gene>
    <name evidence="1" type="ordered locus">IALB_3051</name>
</gene>
<dbReference type="eggNOG" id="COG4775">
    <property type="taxonomic scope" value="Bacteria"/>
</dbReference>
<name>I0AP47_IGNAJ</name>
<dbReference type="InterPro" id="IPR008969">
    <property type="entry name" value="CarboxyPept-like_regulatory"/>
</dbReference>
<proteinExistence type="predicted"/>
<dbReference type="AlphaFoldDB" id="I0AP47"/>
<dbReference type="HOGENOM" id="CLU_351198_0_0_10"/>
<dbReference type="EMBL" id="CP003418">
    <property type="protein sequence ID" value="AFH50754.1"/>
    <property type="molecule type" value="Genomic_DNA"/>
</dbReference>
<protein>
    <recommendedName>
        <fullName evidence="3">Carboxypeptidase-like regulatory domain-containing protein</fullName>
    </recommendedName>
</protein>
<reference evidence="1 2" key="1">
    <citation type="journal article" date="2012" name="Front. Microbiol.">
        <title>Complete genome of Ignavibacterium album, a metabolically versatile, flagellated, facultative anaerobe from the phylum Chlorobi.</title>
        <authorList>
            <person name="Liu Z."/>
            <person name="Frigaard N.-U."/>
            <person name="Vogl K."/>
            <person name="Iino T."/>
            <person name="Ohkuma M."/>
            <person name="Overmann J."/>
            <person name="Bryant D.A."/>
        </authorList>
    </citation>
    <scope>NUCLEOTIDE SEQUENCE [LARGE SCALE GENOMIC DNA]</scope>
    <source>
        <strain evidence="2">DSM 19864 / JCM 16511 / NBRC 101810 / Mat9-16</strain>
    </source>
</reference>
<evidence type="ECO:0008006" key="3">
    <source>
        <dbReference type="Google" id="ProtNLM"/>
    </source>
</evidence>
<keyword evidence="2" id="KW-1185">Reference proteome</keyword>
<dbReference type="Proteomes" id="UP000007394">
    <property type="component" value="Chromosome"/>
</dbReference>
<dbReference type="Gene3D" id="2.60.40.1120">
    <property type="entry name" value="Carboxypeptidase-like, regulatory domain"/>
    <property type="match status" value="1"/>
</dbReference>
<dbReference type="Pfam" id="PF13715">
    <property type="entry name" value="CarbopepD_reg_2"/>
    <property type="match status" value="1"/>
</dbReference>
<dbReference type="Pfam" id="PF18939">
    <property type="entry name" value="DUF5686"/>
    <property type="match status" value="1"/>
</dbReference>
<evidence type="ECO:0000313" key="2">
    <source>
        <dbReference type="Proteomes" id="UP000007394"/>
    </source>
</evidence>